<gene>
    <name evidence="2" type="ORF">C1H87_01085</name>
</gene>
<evidence type="ECO:0000256" key="1">
    <source>
        <dbReference type="SAM" id="SignalP"/>
    </source>
</evidence>
<evidence type="ECO:0000313" key="2">
    <source>
        <dbReference type="EMBL" id="AUP77387.1"/>
    </source>
</evidence>
<keyword evidence="3" id="KW-1185">Reference proteome</keyword>
<dbReference type="AlphaFoldDB" id="A0A2K9PLC9"/>
<sequence>MSIKKCIALILITINLFYLSCESSDDNPNPNPDGETPSGSSVNFEEALFETFTLSEIDEHHNKDTSIKNPKLTNGIPQEKGKITIELDYTTITKFSLKAVGFKTSDFTISPKVGEQSIVAGEMITYTIRSTKDDSVLLQYDVLVTVKDIVIDPADEKISISKISFLKAKNEGFDEDVSTTDIRKRNFGNFNSSVTALAVPDGTDFSKLVATVDFEGSYITYHTDINGDHADFKELKEDTVLNFKYPNRVFFRVYNSDKSKYHEYYVYVDIKNPIVFDESSVTINDGKPVSRTNTFNNVIGFTNQGNYPITHSRVIAHNIEVTKTPEKDPINYYSHISLRGDNDIHTGEKGRLYIQTNFPGNLIWATPSPYNPGITTYTVNVQFRTMFNYEKIITYNPNSAINGSDFYLYDPVEIEVKASVFALNN</sequence>
<feature type="chain" id="PRO_5014733337" description="DUF4959 domain-containing protein" evidence="1">
    <location>
        <begin position="24"/>
        <end position="425"/>
    </location>
</feature>
<evidence type="ECO:0008006" key="4">
    <source>
        <dbReference type="Google" id="ProtNLM"/>
    </source>
</evidence>
<protein>
    <recommendedName>
        <fullName evidence="4">DUF4959 domain-containing protein</fullName>
    </recommendedName>
</protein>
<keyword evidence="1" id="KW-0732">Signal</keyword>
<evidence type="ECO:0000313" key="3">
    <source>
        <dbReference type="Proteomes" id="UP000235826"/>
    </source>
</evidence>
<dbReference type="OrthoDB" id="1429018at2"/>
<feature type="signal peptide" evidence="1">
    <location>
        <begin position="1"/>
        <end position="23"/>
    </location>
</feature>
<dbReference type="Proteomes" id="UP000235826">
    <property type="component" value="Chromosome"/>
</dbReference>
<organism evidence="2 3">
    <name type="scientific">Flavivirga eckloniae</name>
    <dbReference type="NCBI Taxonomy" id="1803846"/>
    <lineage>
        <taxon>Bacteria</taxon>
        <taxon>Pseudomonadati</taxon>
        <taxon>Bacteroidota</taxon>
        <taxon>Flavobacteriia</taxon>
        <taxon>Flavobacteriales</taxon>
        <taxon>Flavobacteriaceae</taxon>
        <taxon>Flavivirga</taxon>
    </lineage>
</organism>
<name>A0A2K9PLC9_9FLAO</name>
<reference evidence="2 3" key="1">
    <citation type="submission" date="2018-01" db="EMBL/GenBank/DDBJ databases">
        <title>Complete genome sequence of Flavivirga eckloniae ECD14 isolated from seaweed Ecklonia cava.</title>
        <authorList>
            <person name="Lee J.H."/>
            <person name="Baik K.S."/>
            <person name="Seong C.N."/>
        </authorList>
    </citation>
    <scope>NUCLEOTIDE SEQUENCE [LARGE SCALE GENOMIC DNA]</scope>
    <source>
        <strain evidence="2 3">ECD14</strain>
    </source>
</reference>
<accession>A0A2K9PLC9</accession>
<dbReference type="KEGG" id="fek:C1H87_01085"/>
<dbReference type="RefSeq" id="WP_102754047.1">
    <property type="nucleotide sequence ID" value="NZ_CP025791.1"/>
</dbReference>
<proteinExistence type="predicted"/>
<dbReference type="EMBL" id="CP025791">
    <property type="protein sequence ID" value="AUP77387.1"/>
    <property type="molecule type" value="Genomic_DNA"/>
</dbReference>